<accession>A0A6U1TN17</accession>
<feature type="chain" id="PRO_5035585318" description="PDZ domain-containing protein" evidence="1">
    <location>
        <begin position="24"/>
        <end position="208"/>
    </location>
</feature>
<name>A0A6U1TN17_TRICV</name>
<dbReference type="Pfam" id="PF00595">
    <property type="entry name" value="PDZ"/>
    <property type="match status" value="1"/>
</dbReference>
<gene>
    <name evidence="3" type="ORF">OSIN01602_LOCUS4652</name>
    <name evidence="4" type="ORF">OSIN01602_LOCUS4653</name>
</gene>
<sequence length="208" mass="22178">MKSKYSSATVAACALVMASGCDGFTFVAPNARRGTALQMGLFDGVKEAFSAPALERSEIDSERETPIDRWMGWSVKTEDEKVADQTAAANFIDSMDPTNYVSVTLTKPMGIVFEENDEKYGGIFVFELKEGGAADQNGSVKPGDQLISVGTNKVSGLPFDDALGVIVDSDESSPKLLLFRGSADDFYGPTGASQEWLDEFVATTGVVA</sequence>
<dbReference type="EMBL" id="HBGO01008195">
    <property type="protein sequence ID" value="CAD9328322.1"/>
    <property type="molecule type" value="Transcribed_RNA"/>
</dbReference>
<evidence type="ECO:0000256" key="1">
    <source>
        <dbReference type="SAM" id="SignalP"/>
    </source>
</evidence>
<evidence type="ECO:0000259" key="2">
    <source>
        <dbReference type="PROSITE" id="PS50106"/>
    </source>
</evidence>
<dbReference type="PROSITE" id="PS51257">
    <property type="entry name" value="PROKAR_LIPOPROTEIN"/>
    <property type="match status" value="1"/>
</dbReference>
<protein>
    <recommendedName>
        <fullName evidence="2">PDZ domain-containing protein</fullName>
    </recommendedName>
</protein>
<dbReference type="CDD" id="cd00136">
    <property type="entry name" value="PDZ_canonical"/>
    <property type="match status" value="1"/>
</dbReference>
<evidence type="ECO:0000313" key="3">
    <source>
        <dbReference type="EMBL" id="CAD9328320.1"/>
    </source>
</evidence>
<feature type="signal peptide" evidence="1">
    <location>
        <begin position="1"/>
        <end position="23"/>
    </location>
</feature>
<organism evidence="3">
    <name type="scientific">Trieres chinensis</name>
    <name type="common">Marine centric diatom</name>
    <name type="synonym">Odontella sinensis</name>
    <dbReference type="NCBI Taxonomy" id="1514140"/>
    <lineage>
        <taxon>Eukaryota</taxon>
        <taxon>Sar</taxon>
        <taxon>Stramenopiles</taxon>
        <taxon>Ochrophyta</taxon>
        <taxon>Bacillariophyta</taxon>
        <taxon>Mediophyceae</taxon>
        <taxon>Biddulphiophycidae</taxon>
        <taxon>Eupodiscales</taxon>
        <taxon>Parodontellaceae</taxon>
        <taxon>Trieres</taxon>
    </lineage>
</organism>
<keyword evidence="1" id="KW-0732">Signal</keyword>
<feature type="domain" description="PDZ" evidence="2">
    <location>
        <begin position="109"/>
        <end position="166"/>
    </location>
</feature>
<dbReference type="Gene3D" id="2.30.42.10">
    <property type="match status" value="1"/>
</dbReference>
<dbReference type="AlphaFoldDB" id="A0A6U1TN17"/>
<dbReference type="SMART" id="SM00228">
    <property type="entry name" value="PDZ"/>
    <property type="match status" value="1"/>
</dbReference>
<dbReference type="InterPro" id="IPR036034">
    <property type="entry name" value="PDZ_sf"/>
</dbReference>
<reference evidence="3" key="1">
    <citation type="submission" date="2021-01" db="EMBL/GenBank/DDBJ databases">
        <authorList>
            <person name="Corre E."/>
            <person name="Pelletier E."/>
            <person name="Niang G."/>
            <person name="Scheremetjew M."/>
            <person name="Finn R."/>
            <person name="Kale V."/>
            <person name="Holt S."/>
            <person name="Cochrane G."/>
            <person name="Meng A."/>
            <person name="Brown T."/>
            <person name="Cohen L."/>
        </authorList>
    </citation>
    <scope>NUCLEOTIDE SEQUENCE</scope>
    <source>
        <strain evidence="3">Grunow 1884</strain>
    </source>
</reference>
<dbReference type="EMBL" id="HBGO01008194">
    <property type="protein sequence ID" value="CAD9328320.1"/>
    <property type="molecule type" value="Transcribed_RNA"/>
</dbReference>
<dbReference type="PROSITE" id="PS50106">
    <property type="entry name" value="PDZ"/>
    <property type="match status" value="1"/>
</dbReference>
<evidence type="ECO:0000313" key="4">
    <source>
        <dbReference type="EMBL" id="CAD9328322.1"/>
    </source>
</evidence>
<proteinExistence type="predicted"/>
<dbReference type="InterPro" id="IPR001478">
    <property type="entry name" value="PDZ"/>
</dbReference>
<dbReference type="SUPFAM" id="SSF50156">
    <property type="entry name" value="PDZ domain-like"/>
    <property type="match status" value="1"/>
</dbReference>